<organism evidence="8 9">
    <name type="scientific">Nesidiocoris tenuis</name>
    <dbReference type="NCBI Taxonomy" id="355587"/>
    <lineage>
        <taxon>Eukaryota</taxon>
        <taxon>Metazoa</taxon>
        <taxon>Ecdysozoa</taxon>
        <taxon>Arthropoda</taxon>
        <taxon>Hexapoda</taxon>
        <taxon>Insecta</taxon>
        <taxon>Pterygota</taxon>
        <taxon>Neoptera</taxon>
        <taxon>Paraneoptera</taxon>
        <taxon>Hemiptera</taxon>
        <taxon>Heteroptera</taxon>
        <taxon>Panheteroptera</taxon>
        <taxon>Cimicomorpha</taxon>
        <taxon>Miridae</taxon>
        <taxon>Dicyphina</taxon>
        <taxon>Nesidiocoris</taxon>
    </lineage>
</organism>
<evidence type="ECO:0000256" key="3">
    <source>
        <dbReference type="ARBA" id="ARBA00009759"/>
    </source>
</evidence>
<keyword evidence="6 7" id="KW-0460">Magnesium</keyword>
<evidence type="ECO:0000256" key="1">
    <source>
        <dbReference type="ARBA" id="ARBA00001946"/>
    </source>
</evidence>
<dbReference type="EC" id="3.1.3.25" evidence="7"/>
<evidence type="ECO:0000256" key="4">
    <source>
        <dbReference type="ARBA" id="ARBA00022723"/>
    </source>
</evidence>
<dbReference type="InterPro" id="IPR020550">
    <property type="entry name" value="Inositol_monophosphatase_CS"/>
</dbReference>
<reference evidence="8 9" key="1">
    <citation type="submission" date="2023-09" db="EMBL/GenBank/DDBJ databases">
        <title>Nesidiocoris tenuis whole genome shotgun sequence.</title>
        <authorList>
            <person name="Shibata T."/>
            <person name="Shimoda M."/>
            <person name="Kobayashi T."/>
            <person name="Uehara T."/>
        </authorList>
    </citation>
    <scope>NUCLEOTIDE SEQUENCE [LARGE SCALE GENOMIC DNA]</scope>
    <source>
        <strain evidence="8 9">Japan</strain>
    </source>
</reference>
<evidence type="ECO:0000256" key="2">
    <source>
        <dbReference type="ARBA" id="ARBA00005152"/>
    </source>
</evidence>
<name>A0ABN7ARF0_9HEMI</name>
<dbReference type="PRINTS" id="PR00377">
    <property type="entry name" value="IMPHPHTASES"/>
</dbReference>
<keyword evidence="5 7" id="KW-0378">Hydrolase</keyword>
<dbReference type="PANTHER" id="PTHR20854">
    <property type="entry name" value="INOSITOL MONOPHOSPHATASE"/>
    <property type="match status" value="1"/>
</dbReference>
<dbReference type="PRINTS" id="PR00378">
    <property type="entry name" value="LIIMPHPHTASE"/>
</dbReference>
<evidence type="ECO:0000256" key="5">
    <source>
        <dbReference type="ARBA" id="ARBA00022801"/>
    </source>
</evidence>
<evidence type="ECO:0000313" key="9">
    <source>
        <dbReference type="Proteomes" id="UP001307889"/>
    </source>
</evidence>
<keyword evidence="9" id="KW-1185">Reference proteome</keyword>
<dbReference type="PROSITE" id="PS00629">
    <property type="entry name" value="IMP_1"/>
    <property type="match status" value="1"/>
</dbReference>
<dbReference type="Proteomes" id="UP001307889">
    <property type="component" value="Chromosome 4"/>
</dbReference>
<dbReference type="InterPro" id="IPR000760">
    <property type="entry name" value="Inositol_monophosphatase-like"/>
</dbReference>
<dbReference type="Gene3D" id="3.40.190.80">
    <property type="match status" value="1"/>
</dbReference>
<comment type="similarity">
    <text evidence="3 7">Belongs to the inositol monophosphatase superfamily.</text>
</comment>
<proteinExistence type="inferred from homology"/>
<dbReference type="InterPro" id="IPR020552">
    <property type="entry name" value="Inositol_monoPase_Li-sen"/>
</dbReference>
<sequence>MIQVEIDEAYNTLMEAVAKASEIVTTGFEGTKNVEEKSASYDLVTEFDRKTEDFLIATLSKAFPHHKFIGEETTAQIKLTDAPTWIIDPIDGTTNFVHCFPHSAISVALAVNREIVIGVVCNPMLVQTFTAIKGKGAFLNGKPIRASTATELRDAVVGFEISLASKPEYLDKFVKRYRSCVAQAQGMRCLGSAQLSLCMVAQGAWDAYHVEYLYPWDVAAGSLIITEAGGCVMDIDGGEFNCETGRIISAGTKSLAEKLVDVFDV</sequence>
<protein>
    <recommendedName>
        <fullName evidence="7">Inositol-1-monophosphatase</fullName>
        <ecNumber evidence="7">3.1.3.25</ecNumber>
    </recommendedName>
</protein>
<keyword evidence="4 7" id="KW-0479">Metal-binding</keyword>
<evidence type="ECO:0000313" key="8">
    <source>
        <dbReference type="EMBL" id="BES93495.1"/>
    </source>
</evidence>
<dbReference type="InterPro" id="IPR020583">
    <property type="entry name" value="Inositol_monoP_metal-BS"/>
</dbReference>
<evidence type="ECO:0000256" key="6">
    <source>
        <dbReference type="ARBA" id="ARBA00022842"/>
    </source>
</evidence>
<gene>
    <name evidence="8" type="ORF">NTJ_06304</name>
</gene>
<dbReference type="PANTHER" id="PTHR20854:SF25">
    <property type="entry name" value="INOSITOL-1-MONOPHOSPHATASE"/>
    <property type="match status" value="1"/>
</dbReference>
<dbReference type="InterPro" id="IPR033942">
    <property type="entry name" value="IMPase"/>
</dbReference>
<dbReference type="PROSITE" id="PS00630">
    <property type="entry name" value="IMP_2"/>
    <property type="match status" value="1"/>
</dbReference>
<dbReference type="Gene3D" id="3.30.540.10">
    <property type="entry name" value="Fructose-1,6-Bisphosphatase, subunit A, domain 1"/>
    <property type="match status" value="1"/>
</dbReference>
<comment type="catalytic activity">
    <reaction evidence="7">
        <text>a myo-inositol phosphate + H2O = myo-inositol + phosphate</text>
        <dbReference type="Rhea" id="RHEA:24056"/>
        <dbReference type="ChEBI" id="CHEBI:15377"/>
        <dbReference type="ChEBI" id="CHEBI:17268"/>
        <dbReference type="ChEBI" id="CHEBI:43474"/>
        <dbReference type="ChEBI" id="CHEBI:84139"/>
        <dbReference type="EC" id="3.1.3.25"/>
    </reaction>
</comment>
<evidence type="ECO:0000256" key="7">
    <source>
        <dbReference type="RuleBase" id="RU364068"/>
    </source>
</evidence>
<dbReference type="CDD" id="cd01639">
    <property type="entry name" value="IMPase"/>
    <property type="match status" value="1"/>
</dbReference>
<comment type="pathway">
    <text evidence="2 7">Polyol metabolism; myo-inositol biosynthesis; myo-inositol from D-glucose 6-phosphate: step 2/2.</text>
</comment>
<dbReference type="EMBL" id="AP028912">
    <property type="protein sequence ID" value="BES93495.1"/>
    <property type="molecule type" value="Genomic_DNA"/>
</dbReference>
<dbReference type="Pfam" id="PF00459">
    <property type="entry name" value="Inositol_P"/>
    <property type="match status" value="1"/>
</dbReference>
<accession>A0ABN7ARF0</accession>
<dbReference type="SUPFAM" id="SSF56655">
    <property type="entry name" value="Carbohydrate phosphatase"/>
    <property type="match status" value="1"/>
</dbReference>
<comment type="cofactor">
    <cofactor evidence="1 7">
        <name>Mg(2+)</name>
        <dbReference type="ChEBI" id="CHEBI:18420"/>
    </cofactor>
</comment>